<reference evidence="1" key="1">
    <citation type="submission" date="2012-04" db="EMBL/GenBank/DDBJ databases">
        <authorList>
            <person name="Borisov I.G."/>
            <person name="Ivanikova N.V."/>
            <person name="Pinevich A.V."/>
        </authorList>
    </citation>
    <scope>NUCLEOTIDE SEQUENCE</scope>
    <source>
        <strain evidence="1">CALU 1027</strain>
    </source>
</reference>
<evidence type="ECO:0000313" key="1">
    <source>
        <dbReference type="EMBL" id="KKJ00020.1"/>
    </source>
</evidence>
<dbReference type="RefSeq" id="WP_017711324.1">
    <property type="nucleotide sequence ID" value="NZ_KB235933.1"/>
</dbReference>
<comment type="caution">
    <text evidence="1">The sequence shown here is derived from an EMBL/GenBank/DDBJ whole genome shotgun (WGS) entry which is preliminary data.</text>
</comment>
<dbReference type="OrthoDB" id="573584at2"/>
<dbReference type="STRING" id="317619.GCA_000332315_00679"/>
<dbReference type="EMBL" id="AJTX02000004">
    <property type="protein sequence ID" value="KKJ00020.1"/>
    <property type="molecule type" value="Genomic_DNA"/>
</dbReference>
<name>A0A0M2PV77_PROHO</name>
<accession>A0A0M2PV77</accession>
<proteinExistence type="predicted"/>
<sequence length="79" mass="8789">MTFTELLTAAKELSLPDQIRLASELLQSIDTHWLPSNPFQLPSPEPKSLLAFAATLSPLDEDWPDCDQGLLPLEDDIDL</sequence>
<keyword evidence="2" id="KW-1185">Reference proteome</keyword>
<organism evidence="1 2">
    <name type="scientific">Prochlorothrix hollandica PCC 9006 = CALU 1027</name>
    <dbReference type="NCBI Taxonomy" id="317619"/>
    <lineage>
        <taxon>Bacteria</taxon>
        <taxon>Bacillati</taxon>
        <taxon>Cyanobacteriota</taxon>
        <taxon>Cyanophyceae</taxon>
        <taxon>Prochlorotrichales</taxon>
        <taxon>Prochlorotrichaceae</taxon>
        <taxon>Prochlorothrix</taxon>
    </lineage>
</organism>
<evidence type="ECO:0000313" key="2">
    <source>
        <dbReference type="Proteomes" id="UP000034681"/>
    </source>
</evidence>
<dbReference type="Proteomes" id="UP000034681">
    <property type="component" value="Unassembled WGS sequence"/>
</dbReference>
<dbReference type="AlphaFoldDB" id="A0A0M2PV77"/>
<gene>
    <name evidence="1" type="ORF">PROH_09605</name>
</gene>
<protein>
    <submittedName>
        <fullName evidence="1">Uncharacterized protein</fullName>
    </submittedName>
</protein>